<evidence type="ECO:0000313" key="1">
    <source>
        <dbReference type="EMBL" id="MCW7551916.1"/>
    </source>
</evidence>
<protein>
    <recommendedName>
        <fullName evidence="3">Type III secretion protein</fullName>
    </recommendedName>
</protein>
<comment type="caution">
    <text evidence="1">The sequence shown here is derived from an EMBL/GenBank/DDBJ whole genome shotgun (WGS) entry which is preliminary data.</text>
</comment>
<sequence length="124" mass="13860">MADDSLIKTLADIGFMATSNNMSRQAFAIFYGLEKARPDSPVSHIGYAFQYMNKKLHKDALDILHKKALPLDEDNPTTKAFIGLALMFEGRNKESENFLSEVSTQGDESARIMAKELLAHIHQS</sequence>
<reference evidence="1 2" key="1">
    <citation type="submission" date="2022-10" db="EMBL/GenBank/DDBJ databases">
        <title>High-quality genome sequences of two octocoral-associated bacteria, Endozoicomonas euniceicola EF212 and Endozoicomonas gorgoniicola PS125.</title>
        <authorList>
            <person name="Chiou Y.-J."/>
            <person name="Chen Y.-H."/>
        </authorList>
    </citation>
    <scope>NUCLEOTIDE SEQUENCE [LARGE SCALE GENOMIC DNA]</scope>
    <source>
        <strain evidence="1 2">PS125</strain>
    </source>
</reference>
<accession>A0ABT3MRC3</accession>
<dbReference type="Proteomes" id="UP001209854">
    <property type="component" value="Unassembled WGS sequence"/>
</dbReference>
<name>A0ABT3MRC3_9GAMM</name>
<dbReference type="EMBL" id="JAPFCC010000001">
    <property type="protein sequence ID" value="MCW7551916.1"/>
    <property type="molecule type" value="Genomic_DNA"/>
</dbReference>
<dbReference type="InterPro" id="IPR011990">
    <property type="entry name" value="TPR-like_helical_dom_sf"/>
</dbReference>
<dbReference type="SUPFAM" id="SSF48452">
    <property type="entry name" value="TPR-like"/>
    <property type="match status" value="1"/>
</dbReference>
<gene>
    <name evidence="1" type="ORF">NX722_04510</name>
</gene>
<keyword evidence="2" id="KW-1185">Reference proteome</keyword>
<evidence type="ECO:0000313" key="2">
    <source>
        <dbReference type="Proteomes" id="UP001209854"/>
    </source>
</evidence>
<dbReference type="RefSeq" id="WP_262566909.1">
    <property type="nucleotide sequence ID" value="NZ_JAPFCC010000001.1"/>
</dbReference>
<proteinExistence type="predicted"/>
<dbReference type="Gene3D" id="1.25.40.10">
    <property type="entry name" value="Tetratricopeptide repeat domain"/>
    <property type="match status" value="1"/>
</dbReference>
<evidence type="ECO:0008006" key="3">
    <source>
        <dbReference type="Google" id="ProtNLM"/>
    </source>
</evidence>
<organism evidence="1 2">
    <name type="scientific">Endozoicomonas gorgoniicola</name>
    <dbReference type="NCBI Taxonomy" id="1234144"/>
    <lineage>
        <taxon>Bacteria</taxon>
        <taxon>Pseudomonadati</taxon>
        <taxon>Pseudomonadota</taxon>
        <taxon>Gammaproteobacteria</taxon>
        <taxon>Oceanospirillales</taxon>
        <taxon>Endozoicomonadaceae</taxon>
        <taxon>Endozoicomonas</taxon>
    </lineage>
</organism>